<accession>A0A1I4ENB9</accession>
<dbReference type="Gene3D" id="1.10.12.10">
    <property type="entry name" value="Lyase 2-enoyl-coa Hydratase, Chain A, domain 2"/>
    <property type="match status" value="1"/>
</dbReference>
<organism evidence="2 3">
    <name type="scientific">Pseudovibrio ascidiaceicola</name>
    <dbReference type="NCBI Taxonomy" id="285279"/>
    <lineage>
        <taxon>Bacteria</taxon>
        <taxon>Pseudomonadati</taxon>
        <taxon>Pseudomonadota</taxon>
        <taxon>Alphaproteobacteria</taxon>
        <taxon>Hyphomicrobiales</taxon>
        <taxon>Stappiaceae</taxon>
        <taxon>Pseudovibrio</taxon>
    </lineage>
</organism>
<keyword evidence="3" id="KW-1185">Reference proteome</keyword>
<name>A0A1I4ENB9_9HYPH</name>
<protein>
    <submittedName>
        <fullName evidence="2">2-(1,2-epoxy-1,2-dihydrophenyl)acetyl-CoA isomerase</fullName>
    </submittedName>
</protein>
<comment type="caution">
    <text evidence="2">The sequence shown here is derived from an EMBL/GenBank/DDBJ whole genome shotgun (WGS) entry which is preliminary data.</text>
</comment>
<dbReference type="RefSeq" id="WP_093523194.1">
    <property type="nucleotide sequence ID" value="NZ_FOSK01000015.1"/>
</dbReference>
<dbReference type="GO" id="GO:0016853">
    <property type="term" value="F:isomerase activity"/>
    <property type="evidence" value="ECO:0007669"/>
    <property type="project" value="UniProtKB-KW"/>
</dbReference>
<proteinExistence type="inferred from homology"/>
<dbReference type="SUPFAM" id="SSF52096">
    <property type="entry name" value="ClpP/crotonase"/>
    <property type="match status" value="1"/>
</dbReference>
<evidence type="ECO:0000313" key="2">
    <source>
        <dbReference type="EMBL" id="SFL05651.1"/>
    </source>
</evidence>
<dbReference type="EMBL" id="FOSK01000015">
    <property type="protein sequence ID" value="SFL05651.1"/>
    <property type="molecule type" value="Genomic_DNA"/>
</dbReference>
<dbReference type="InterPro" id="IPR014748">
    <property type="entry name" value="Enoyl-CoA_hydra_C"/>
</dbReference>
<dbReference type="Pfam" id="PF00378">
    <property type="entry name" value="ECH_1"/>
    <property type="match status" value="1"/>
</dbReference>
<dbReference type="PANTHER" id="PTHR43459:SF1">
    <property type="entry name" value="EG:BACN32G11.4 PROTEIN"/>
    <property type="match status" value="1"/>
</dbReference>
<dbReference type="InterPro" id="IPR029045">
    <property type="entry name" value="ClpP/crotonase-like_dom_sf"/>
</dbReference>
<sequence>MAQETLLKERLDGVLRITLNRPDKLNALSPEMRQDLLTALNEAHTNPEVRTVILTGSGRAFCTGQDLNDILPDSAGEKPDLGDVLTQHYSPIIHAIRQMEKPVLCAVNGVATGAGAGLAFACDMVFAAKSAKFIHAFSKLGLVPGAGASFHLPRMVGEVRAKGLMLTGMPLTADRAADWGLIWEAIEDDLLQGEVLDIATKLAKGPTSAYAMTKHLIHASADSTLEDQLVREAEMQRRAGNSENHAEGLNAFLEKRSPIFK</sequence>
<dbReference type="PANTHER" id="PTHR43459">
    <property type="entry name" value="ENOYL-COA HYDRATASE"/>
    <property type="match status" value="1"/>
</dbReference>
<dbReference type="InterPro" id="IPR001753">
    <property type="entry name" value="Enoyl-CoA_hydra/iso"/>
</dbReference>
<dbReference type="CDD" id="cd06558">
    <property type="entry name" value="crotonase-like"/>
    <property type="match status" value="1"/>
</dbReference>
<dbReference type="Gene3D" id="3.90.226.10">
    <property type="entry name" value="2-enoyl-CoA Hydratase, Chain A, domain 1"/>
    <property type="match status" value="1"/>
</dbReference>
<keyword evidence="2" id="KW-0413">Isomerase</keyword>
<gene>
    <name evidence="2" type="ORF">SAMN04488518_11594</name>
</gene>
<dbReference type="Proteomes" id="UP000199598">
    <property type="component" value="Unassembled WGS sequence"/>
</dbReference>
<comment type="similarity">
    <text evidence="1">Belongs to the enoyl-CoA hydratase/isomerase family.</text>
</comment>
<evidence type="ECO:0000256" key="1">
    <source>
        <dbReference type="ARBA" id="ARBA00005254"/>
    </source>
</evidence>
<reference evidence="2 3" key="1">
    <citation type="submission" date="2016-10" db="EMBL/GenBank/DDBJ databases">
        <authorList>
            <person name="Varghese N."/>
            <person name="Submissions S."/>
        </authorList>
    </citation>
    <scope>NUCLEOTIDE SEQUENCE [LARGE SCALE GENOMIC DNA]</scope>
    <source>
        <strain evidence="2 3">DSM 16392</strain>
    </source>
</reference>
<evidence type="ECO:0000313" key="3">
    <source>
        <dbReference type="Proteomes" id="UP000199598"/>
    </source>
</evidence>